<protein>
    <submittedName>
        <fullName evidence="3">Genomic msy-sf-3</fullName>
    </submittedName>
</protein>
<evidence type="ECO:0000256" key="2">
    <source>
        <dbReference type="SAM" id="Phobius"/>
    </source>
</evidence>
<organism evidence="3 4">
    <name type="scientific">Pyrrhoderma noxium</name>
    <dbReference type="NCBI Taxonomy" id="2282107"/>
    <lineage>
        <taxon>Eukaryota</taxon>
        <taxon>Fungi</taxon>
        <taxon>Dikarya</taxon>
        <taxon>Basidiomycota</taxon>
        <taxon>Agaricomycotina</taxon>
        <taxon>Agaricomycetes</taxon>
        <taxon>Hymenochaetales</taxon>
        <taxon>Hymenochaetaceae</taxon>
        <taxon>Pyrrhoderma</taxon>
    </lineage>
</organism>
<keyword evidence="2" id="KW-0812">Transmembrane</keyword>
<keyword evidence="2" id="KW-1133">Transmembrane helix</keyword>
<feature type="transmembrane region" description="Helical" evidence="2">
    <location>
        <begin position="125"/>
        <end position="144"/>
    </location>
</feature>
<dbReference type="AlphaFoldDB" id="A0A286UAZ5"/>
<dbReference type="Pfam" id="PF13430">
    <property type="entry name" value="DUF4112"/>
    <property type="match status" value="1"/>
</dbReference>
<keyword evidence="4" id="KW-1185">Reference proteome</keyword>
<evidence type="ECO:0000313" key="3">
    <source>
        <dbReference type="EMBL" id="PAV16740.1"/>
    </source>
</evidence>
<dbReference type="InterPro" id="IPR025187">
    <property type="entry name" value="DUF4112"/>
</dbReference>
<proteinExistence type="predicted"/>
<reference evidence="3 4" key="1">
    <citation type="journal article" date="2017" name="Mol. Ecol.">
        <title>Comparative and population genomic landscape of Phellinus noxius: A hypervariable fungus causing root rot in trees.</title>
        <authorList>
            <person name="Chung C.L."/>
            <person name="Lee T.J."/>
            <person name="Akiba M."/>
            <person name="Lee H.H."/>
            <person name="Kuo T.H."/>
            <person name="Liu D."/>
            <person name="Ke H.M."/>
            <person name="Yokoi T."/>
            <person name="Roa M.B."/>
            <person name="Lu M.J."/>
            <person name="Chang Y.Y."/>
            <person name="Ann P.J."/>
            <person name="Tsai J.N."/>
            <person name="Chen C.Y."/>
            <person name="Tzean S.S."/>
            <person name="Ota Y."/>
            <person name="Hattori T."/>
            <person name="Sahashi N."/>
            <person name="Liou R.F."/>
            <person name="Kikuchi T."/>
            <person name="Tsai I.J."/>
        </authorList>
    </citation>
    <scope>NUCLEOTIDE SEQUENCE [LARGE SCALE GENOMIC DNA]</scope>
    <source>
        <strain evidence="3 4">FFPRI411160</strain>
    </source>
</reference>
<dbReference type="STRING" id="2282107.A0A286UAZ5"/>
<dbReference type="PANTHER" id="PTHR35519">
    <property type="entry name" value="MEMBRANE PROTEINS"/>
    <property type="match status" value="1"/>
</dbReference>
<dbReference type="InParanoid" id="A0A286UAZ5"/>
<dbReference type="OrthoDB" id="2103474at2759"/>
<keyword evidence="2" id="KW-0472">Membrane</keyword>
<evidence type="ECO:0000313" key="4">
    <source>
        <dbReference type="Proteomes" id="UP000217199"/>
    </source>
</evidence>
<gene>
    <name evidence="3" type="ORF">PNOK_0836000</name>
</gene>
<accession>A0A286UAZ5</accession>
<feature type="transmembrane region" description="Helical" evidence="2">
    <location>
        <begin position="71"/>
        <end position="91"/>
    </location>
</feature>
<dbReference type="Proteomes" id="UP000217199">
    <property type="component" value="Unassembled WGS sequence"/>
</dbReference>
<sequence length="197" mass="22335">MTSKLAQKAGLKLFEQHVNKYSPEDPVYETYIDKNGKERKRKRELPPGLSDRDAKILRKVKKRAYHLDKGFSICGFRFGWSFIIGIIPMVGDVADFCLNYLLVVRKAKQAEIPAWLLSRMLFNNAVSAGIGLVPIVGDVCIAAFKANSRNAALLEEYLRIRGDEFLKSQSPIDKLPEEDIENRITRPPRAKSRDGVK</sequence>
<evidence type="ECO:0000256" key="1">
    <source>
        <dbReference type="SAM" id="MobiDB-lite"/>
    </source>
</evidence>
<feature type="region of interest" description="Disordered" evidence="1">
    <location>
        <begin position="176"/>
        <end position="197"/>
    </location>
</feature>
<dbReference type="PANTHER" id="PTHR35519:SF2">
    <property type="entry name" value="PH DOMAIN PROTEIN"/>
    <property type="match status" value="1"/>
</dbReference>
<dbReference type="EMBL" id="NBII01000008">
    <property type="protein sequence ID" value="PAV16740.1"/>
    <property type="molecule type" value="Genomic_DNA"/>
</dbReference>
<name>A0A286UAZ5_9AGAM</name>
<comment type="caution">
    <text evidence="3">The sequence shown here is derived from an EMBL/GenBank/DDBJ whole genome shotgun (WGS) entry which is preliminary data.</text>
</comment>